<accession>A0ABY6DH87</accession>
<evidence type="ECO:0000256" key="1">
    <source>
        <dbReference type="SAM" id="Phobius"/>
    </source>
</evidence>
<protein>
    <submittedName>
        <fullName evidence="2">DUF2802 domain-containing protein</fullName>
    </submittedName>
</protein>
<keyword evidence="1" id="KW-0812">Transmembrane</keyword>
<evidence type="ECO:0000313" key="2">
    <source>
        <dbReference type="EMBL" id="UXY13710.1"/>
    </source>
</evidence>
<reference evidence="2" key="1">
    <citation type="submission" date="2022-10" db="EMBL/GenBank/DDBJ databases">
        <title>Chitiniphilus purpureus sp. nov., a novel chitin-degrading bacterium isolated from crawfish pond sediment.</title>
        <authorList>
            <person name="Li K."/>
        </authorList>
    </citation>
    <scope>NUCLEOTIDE SEQUENCE</scope>
    <source>
        <strain evidence="2">CD1</strain>
    </source>
</reference>
<name>A0ABY6DH87_9NEIS</name>
<keyword evidence="1" id="KW-1133">Transmembrane helix</keyword>
<dbReference type="InterPro" id="IPR021244">
    <property type="entry name" value="DUF2802"/>
</dbReference>
<keyword evidence="3" id="KW-1185">Reference proteome</keyword>
<organism evidence="2 3">
    <name type="scientific">Chitiniphilus purpureus</name>
    <dbReference type="NCBI Taxonomy" id="2981137"/>
    <lineage>
        <taxon>Bacteria</taxon>
        <taxon>Pseudomonadati</taxon>
        <taxon>Pseudomonadota</taxon>
        <taxon>Betaproteobacteria</taxon>
        <taxon>Neisseriales</taxon>
        <taxon>Chitinibacteraceae</taxon>
        <taxon>Chitiniphilus</taxon>
    </lineage>
</organism>
<dbReference type="EMBL" id="CP106753">
    <property type="protein sequence ID" value="UXY13710.1"/>
    <property type="molecule type" value="Genomic_DNA"/>
</dbReference>
<dbReference type="Pfam" id="PF10975">
    <property type="entry name" value="DUF2802"/>
    <property type="match status" value="1"/>
</dbReference>
<sequence length="131" mass="14519">MNGIVITWPQLLYLGLALILFYAAELLLFLRKARSQALPREWRRRHAELEEELATLRSEVEALRVSLAAGAHLHYAAPAAPPVAAPEETPYAQAIRMARQGADVEAMVRECGISRGEADLIAALYRAERQG</sequence>
<gene>
    <name evidence="2" type="ORF">N8I74_10290</name>
</gene>
<proteinExistence type="predicted"/>
<evidence type="ECO:0000313" key="3">
    <source>
        <dbReference type="Proteomes" id="UP001061302"/>
    </source>
</evidence>
<dbReference type="Proteomes" id="UP001061302">
    <property type="component" value="Chromosome"/>
</dbReference>
<feature type="transmembrane region" description="Helical" evidence="1">
    <location>
        <begin position="12"/>
        <end position="30"/>
    </location>
</feature>
<keyword evidence="1" id="KW-0472">Membrane</keyword>
<dbReference type="RefSeq" id="WP_263122939.1">
    <property type="nucleotide sequence ID" value="NZ_CP106753.1"/>
</dbReference>